<accession>A0A2B4S0R0</accession>
<feature type="region of interest" description="Disordered" evidence="6">
    <location>
        <begin position="571"/>
        <end position="611"/>
    </location>
</feature>
<evidence type="ECO:0000313" key="8">
    <source>
        <dbReference type="EMBL" id="PFX22148.1"/>
    </source>
</evidence>
<evidence type="ECO:0000256" key="1">
    <source>
        <dbReference type="ARBA" id="ARBA00022679"/>
    </source>
</evidence>
<evidence type="ECO:0000256" key="2">
    <source>
        <dbReference type="ARBA" id="ARBA00022695"/>
    </source>
</evidence>
<keyword evidence="3" id="KW-0540">Nuclease</keyword>
<dbReference type="InterPro" id="IPR041577">
    <property type="entry name" value="RT_RNaseH_2"/>
</dbReference>
<dbReference type="Gene3D" id="2.40.70.10">
    <property type="entry name" value="Acid Proteases"/>
    <property type="match status" value="1"/>
</dbReference>
<evidence type="ECO:0000256" key="5">
    <source>
        <dbReference type="ARBA" id="ARBA00023268"/>
    </source>
</evidence>
<evidence type="ECO:0000259" key="7">
    <source>
        <dbReference type="PROSITE" id="PS50994"/>
    </source>
</evidence>
<feature type="compositionally biased region" description="Basic and acidic residues" evidence="6">
    <location>
        <begin position="581"/>
        <end position="611"/>
    </location>
</feature>
<dbReference type="FunFam" id="3.10.20.370:FF:000001">
    <property type="entry name" value="Retrovirus-related Pol polyprotein from transposon 17.6-like protein"/>
    <property type="match status" value="1"/>
</dbReference>
<sequence length="611" mass="68652">MARQSEMIKSQVTDQSSLAASNLQKVQRKRKSVYSRSRNAHGKGKRDASFQQQSQKKCSRCGLHYMKPEHCPAKDKKYLKCHFAAVCCSKSVNVVRSDSDGATERSQADHWFLGALSDDSHQDDKRKVQLKVSGRPVTFQIHTGADISAISKSTFNILPHQPKLHPSKIALFSPGGELQCTGQFTTNVTHRNKSYEVDIFVISGEHESNFLGRKKACEMGLVARLEEGTQRCLETSVKAIRELPAPTNVPELRRINGMKNYLGRFIPNLATEIHPMTELLKFDRVWAWEQPQEETFLKVKETISSSNVLAFYDLTKPTVVGANPSSYGIGGVLMQDRDGELRPVAFCSRTLTGAEGKYAMIEKECLAAVWTCERLSRYLVGLPTFKLVIDHKPLVPSINQRDLDKTPLRFQTPDATDAIEPLCRIRTMQADGGRKYLVVIDNYSRFIEIISLSETTSQTVIQKLKSVFARWGIPQELESDNGTQFKAALFDDFKMKYGFKHSSSSPHHHQANGAAESGVRISKHILKQEDPFLALMAYRATPIPATGKTPAELIMGRQIRTTLPTMTRILEQKPPSSAGVKKRDAQTKREYRKCLIDGMERENYPNSNKDG</sequence>
<comment type="caution">
    <text evidence="8">The sequence shown here is derived from an EMBL/GenBank/DDBJ whole genome shotgun (WGS) entry which is preliminary data.</text>
</comment>
<keyword evidence="2" id="KW-0548">Nucleotidyltransferase</keyword>
<dbReference type="STRING" id="50429.A0A2B4S0R0"/>
<dbReference type="AlphaFoldDB" id="A0A2B4S0R0"/>
<dbReference type="EMBL" id="LSMT01000249">
    <property type="protein sequence ID" value="PFX22148.1"/>
    <property type="molecule type" value="Genomic_DNA"/>
</dbReference>
<organism evidence="8 9">
    <name type="scientific">Stylophora pistillata</name>
    <name type="common">Smooth cauliflower coral</name>
    <dbReference type="NCBI Taxonomy" id="50429"/>
    <lineage>
        <taxon>Eukaryota</taxon>
        <taxon>Metazoa</taxon>
        <taxon>Cnidaria</taxon>
        <taxon>Anthozoa</taxon>
        <taxon>Hexacorallia</taxon>
        <taxon>Scleractinia</taxon>
        <taxon>Astrocoeniina</taxon>
        <taxon>Pocilloporidae</taxon>
        <taxon>Stylophora</taxon>
    </lineage>
</organism>
<keyword evidence="4" id="KW-0378">Hydrolase</keyword>
<dbReference type="GO" id="GO:0016779">
    <property type="term" value="F:nucleotidyltransferase activity"/>
    <property type="evidence" value="ECO:0007669"/>
    <property type="project" value="UniProtKB-KW"/>
</dbReference>
<feature type="compositionally biased region" description="Basic residues" evidence="6">
    <location>
        <begin position="26"/>
        <end position="44"/>
    </location>
</feature>
<keyword evidence="1" id="KW-0808">Transferase</keyword>
<feature type="domain" description="Integrase catalytic" evidence="7">
    <location>
        <begin position="403"/>
        <end position="582"/>
    </location>
</feature>
<dbReference type="Pfam" id="PF00665">
    <property type="entry name" value="rve"/>
    <property type="match status" value="1"/>
</dbReference>
<protein>
    <submittedName>
        <fullName evidence="8">Retrovirus-related Pol polyprotein from transposon opus</fullName>
    </submittedName>
</protein>
<dbReference type="Gene3D" id="3.30.420.10">
    <property type="entry name" value="Ribonuclease H-like superfamily/Ribonuclease H"/>
    <property type="match status" value="1"/>
</dbReference>
<dbReference type="SUPFAM" id="SSF50630">
    <property type="entry name" value="Acid proteases"/>
    <property type="match status" value="1"/>
</dbReference>
<dbReference type="InterPro" id="IPR050951">
    <property type="entry name" value="Retrovirus_Pol_polyprotein"/>
</dbReference>
<dbReference type="FunFam" id="3.30.420.10:FF:000063">
    <property type="entry name" value="Retrovirus-related Pol polyprotein from transposon 297-like Protein"/>
    <property type="match status" value="1"/>
</dbReference>
<dbReference type="InterPro" id="IPR043502">
    <property type="entry name" value="DNA/RNA_pol_sf"/>
</dbReference>
<dbReference type="InterPro" id="IPR021109">
    <property type="entry name" value="Peptidase_aspartic_dom_sf"/>
</dbReference>
<dbReference type="InterPro" id="IPR012337">
    <property type="entry name" value="RNaseH-like_sf"/>
</dbReference>
<proteinExistence type="predicted"/>
<evidence type="ECO:0000256" key="3">
    <source>
        <dbReference type="ARBA" id="ARBA00022722"/>
    </source>
</evidence>
<dbReference type="PANTHER" id="PTHR37984:SF5">
    <property type="entry name" value="PROTEIN NYNRIN-LIKE"/>
    <property type="match status" value="1"/>
</dbReference>
<feature type="compositionally biased region" description="Polar residues" evidence="6">
    <location>
        <begin position="7"/>
        <end position="25"/>
    </location>
</feature>
<name>A0A2B4S0R0_STYPI</name>
<dbReference type="GO" id="GO:0015074">
    <property type="term" value="P:DNA integration"/>
    <property type="evidence" value="ECO:0007669"/>
    <property type="project" value="InterPro"/>
</dbReference>
<dbReference type="GO" id="GO:0004519">
    <property type="term" value="F:endonuclease activity"/>
    <property type="evidence" value="ECO:0007669"/>
    <property type="project" value="UniProtKB-KW"/>
</dbReference>
<dbReference type="InterPro" id="IPR043128">
    <property type="entry name" value="Rev_trsase/Diguanyl_cyclase"/>
</dbReference>
<keyword evidence="4" id="KW-0255">Endonuclease</keyword>
<dbReference type="GO" id="GO:0003676">
    <property type="term" value="F:nucleic acid binding"/>
    <property type="evidence" value="ECO:0007669"/>
    <property type="project" value="InterPro"/>
</dbReference>
<keyword evidence="5" id="KW-0511">Multifunctional enzyme</keyword>
<reference evidence="9" key="1">
    <citation type="journal article" date="2017" name="bioRxiv">
        <title>Comparative analysis of the genomes of Stylophora pistillata and Acropora digitifera provides evidence for extensive differences between species of corals.</title>
        <authorList>
            <person name="Voolstra C.R."/>
            <person name="Li Y."/>
            <person name="Liew Y.J."/>
            <person name="Baumgarten S."/>
            <person name="Zoccola D."/>
            <person name="Flot J.-F."/>
            <person name="Tambutte S."/>
            <person name="Allemand D."/>
            <person name="Aranda M."/>
        </authorList>
    </citation>
    <scope>NUCLEOTIDE SEQUENCE [LARGE SCALE GENOMIC DNA]</scope>
</reference>
<dbReference type="Proteomes" id="UP000225706">
    <property type="component" value="Unassembled WGS sequence"/>
</dbReference>
<evidence type="ECO:0000256" key="4">
    <source>
        <dbReference type="ARBA" id="ARBA00022759"/>
    </source>
</evidence>
<evidence type="ECO:0000313" key="9">
    <source>
        <dbReference type="Proteomes" id="UP000225706"/>
    </source>
</evidence>
<dbReference type="PROSITE" id="PS50994">
    <property type="entry name" value="INTEGRASE"/>
    <property type="match status" value="1"/>
</dbReference>
<evidence type="ECO:0000256" key="6">
    <source>
        <dbReference type="SAM" id="MobiDB-lite"/>
    </source>
</evidence>
<dbReference type="PANTHER" id="PTHR37984">
    <property type="entry name" value="PROTEIN CBG26694"/>
    <property type="match status" value="1"/>
</dbReference>
<dbReference type="SUPFAM" id="SSF56672">
    <property type="entry name" value="DNA/RNA polymerases"/>
    <property type="match status" value="1"/>
</dbReference>
<dbReference type="Pfam" id="PF17919">
    <property type="entry name" value="RT_RNaseH_2"/>
    <property type="match status" value="1"/>
</dbReference>
<dbReference type="InterPro" id="IPR001584">
    <property type="entry name" value="Integrase_cat-core"/>
</dbReference>
<dbReference type="OrthoDB" id="5965777at2759"/>
<dbReference type="FunFam" id="3.30.70.270:FF:000063">
    <property type="entry name" value="Zinc knuckle domaincontaining protein"/>
    <property type="match status" value="1"/>
</dbReference>
<dbReference type="InterPro" id="IPR036397">
    <property type="entry name" value="RNaseH_sf"/>
</dbReference>
<keyword evidence="9" id="KW-1185">Reference proteome</keyword>
<dbReference type="Gene3D" id="3.10.20.370">
    <property type="match status" value="1"/>
</dbReference>
<dbReference type="CDD" id="cd09274">
    <property type="entry name" value="RNase_HI_RT_Ty3"/>
    <property type="match status" value="1"/>
</dbReference>
<dbReference type="Gene3D" id="3.30.70.270">
    <property type="match status" value="1"/>
</dbReference>
<gene>
    <name evidence="8" type="primary">pol</name>
    <name evidence="8" type="ORF">AWC38_SpisGene13321</name>
</gene>
<dbReference type="SUPFAM" id="SSF53098">
    <property type="entry name" value="Ribonuclease H-like"/>
    <property type="match status" value="1"/>
</dbReference>
<feature type="region of interest" description="Disordered" evidence="6">
    <location>
        <begin position="1"/>
        <end position="51"/>
    </location>
</feature>